<evidence type="ECO:0000313" key="2">
    <source>
        <dbReference type="Proteomes" id="UP000224567"/>
    </source>
</evidence>
<dbReference type="AlphaFoldDB" id="A0A2G2X7W1"/>
<comment type="caution">
    <text evidence="1">The sequence shown here is derived from an EMBL/GenBank/DDBJ whole genome shotgun (WGS) entry which is preliminary data.</text>
</comment>
<proteinExistence type="predicted"/>
<sequence length="169" mass="18673">MVDDTTSSTPFLSGTIVGTQSSTVTTLPSPSLAHQLPLKLTSSIFLLRKTQFLPMVRGCGLGHHINGSQVILNKFLSDQQPNPNYHVWLREDQLVLSWIVASVFEGILPQLVGAETSQTAWNKLVVVYASVEFVLAGLGPAYRPFTRSLEARQEDISFDALYELLLNEE</sequence>
<accession>A0A2G2X7W1</accession>
<dbReference type="EMBL" id="MLFT02000003">
    <property type="protein sequence ID" value="PHT53519.1"/>
    <property type="molecule type" value="Genomic_DNA"/>
</dbReference>
<reference evidence="2" key="2">
    <citation type="journal article" date="2017" name="J. Anim. Genet.">
        <title>Multiple reference genome sequences of hot pepper reveal the massive evolution of plant disease resistance genes by retroduplication.</title>
        <authorList>
            <person name="Kim S."/>
            <person name="Park J."/>
            <person name="Yeom S.-I."/>
            <person name="Kim Y.-M."/>
            <person name="Seo E."/>
            <person name="Kim K.-T."/>
            <person name="Kim M.-S."/>
            <person name="Lee J.M."/>
            <person name="Cheong K."/>
            <person name="Shin H.-S."/>
            <person name="Kim S.-B."/>
            <person name="Han K."/>
            <person name="Lee J."/>
            <person name="Park M."/>
            <person name="Lee H.-A."/>
            <person name="Lee H.-Y."/>
            <person name="Lee Y."/>
            <person name="Oh S."/>
            <person name="Lee J.H."/>
            <person name="Choi E."/>
            <person name="Choi E."/>
            <person name="Lee S.E."/>
            <person name="Jeon J."/>
            <person name="Kim H."/>
            <person name="Choi G."/>
            <person name="Song H."/>
            <person name="Lee J."/>
            <person name="Lee S.-C."/>
            <person name="Kwon J.-K."/>
            <person name="Lee H.-Y."/>
            <person name="Koo N."/>
            <person name="Hong Y."/>
            <person name="Kim R.W."/>
            <person name="Kang W.-H."/>
            <person name="Huh J.H."/>
            <person name="Kang B.-C."/>
            <person name="Yang T.-J."/>
            <person name="Lee Y.-H."/>
            <person name="Bennetzen J.L."/>
            <person name="Choi D."/>
        </authorList>
    </citation>
    <scope>NUCLEOTIDE SEQUENCE [LARGE SCALE GENOMIC DNA]</scope>
    <source>
        <strain evidence="2">cv. PBC81</strain>
    </source>
</reference>
<evidence type="ECO:0000313" key="1">
    <source>
        <dbReference type="EMBL" id="PHT53519.1"/>
    </source>
</evidence>
<dbReference type="PANTHER" id="PTHR47481:SF5">
    <property type="entry name" value="RIBONUCLEASE H-LIKE DOMAIN, GAG-PRE-INTEGRASE DOMAIN, GAG-POLYPEPTIDE OF LTR COPIA-TYPE-RELATED"/>
    <property type="match status" value="1"/>
</dbReference>
<organism evidence="1 2">
    <name type="scientific">Capsicum baccatum</name>
    <name type="common">Peruvian pepper</name>
    <dbReference type="NCBI Taxonomy" id="33114"/>
    <lineage>
        <taxon>Eukaryota</taxon>
        <taxon>Viridiplantae</taxon>
        <taxon>Streptophyta</taxon>
        <taxon>Embryophyta</taxon>
        <taxon>Tracheophyta</taxon>
        <taxon>Spermatophyta</taxon>
        <taxon>Magnoliopsida</taxon>
        <taxon>eudicotyledons</taxon>
        <taxon>Gunneridae</taxon>
        <taxon>Pentapetalae</taxon>
        <taxon>asterids</taxon>
        <taxon>lamiids</taxon>
        <taxon>Solanales</taxon>
        <taxon>Solanaceae</taxon>
        <taxon>Solanoideae</taxon>
        <taxon>Capsiceae</taxon>
        <taxon>Capsicum</taxon>
    </lineage>
</organism>
<keyword evidence="2" id="KW-1185">Reference proteome</keyword>
<dbReference type="Proteomes" id="UP000224567">
    <property type="component" value="Unassembled WGS sequence"/>
</dbReference>
<gene>
    <name evidence="1" type="ORF">CQW23_07981</name>
</gene>
<protein>
    <submittedName>
        <fullName evidence="1">Uncharacterized protein</fullName>
    </submittedName>
</protein>
<dbReference type="OrthoDB" id="1306133at2759"/>
<name>A0A2G2X7W1_CAPBA</name>
<reference evidence="1 2" key="1">
    <citation type="journal article" date="2017" name="Genome Biol.">
        <title>New reference genome sequences of hot pepper reveal the massive evolution of plant disease-resistance genes by retroduplication.</title>
        <authorList>
            <person name="Kim S."/>
            <person name="Park J."/>
            <person name="Yeom S.I."/>
            <person name="Kim Y.M."/>
            <person name="Seo E."/>
            <person name="Kim K.T."/>
            <person name="Kim M.S."/>
            <person name="Lee J.M."/>
            <person name="Cheong K."/>
            <person name="Shin H.S."/>
            <person name="Kim S.B."/>
            <person name="Han K."/>
            <person name="Lee J."/>
            <person name="Park M."/>
            <person name="Lee H.A."/>
            <person name="Lee H.Y."/>
            <person name="Lee Y."/>
            <person name="Oh S."/>
            <person name="Lee J.H."/>
            <person name="Choi E."/>
            <person name="Choi E."/>
            <person name="Lee S.E."/>
            <person name="Jeon J."/>
            <person name="Kim H."/>
            <person name="Choi G."/>
            <person name="Song H."/>
            <person name="Lee J."/>
            <person name="Lee S.C."/>
            <person name="Kwon J.K."/>
            <person name="Lee H.Y."/>
            <person name="Koo N."/>
            <person name="Hong Y."/>
            <person name="Kim R.W."/>
            <person name="Kang W.H."/>
            <person name="Huh J.H."/>
            <person name="Kang B.C."/>
            <person name="Yang T.J."/>
            <person name="Lee Y.H."/>
            <person name="Bennetzen J.L."/>
            <person name="Choi D."/>
        </authorList>
    </citation>
    <scope>NUCLEOTIDE SEQUENCE [LARGE SCALE GENOMIC DNA]</scope>
    <source>
        <strain evidence="2">cv. PBC81</strain>
    </source>
</reference>
<dbReference type="PANTHER" id="PTHR47481">
    <property type="match status" value="1"/>
</dbReference>